<dbReference type="Pfam" id="PF01590">
    <property type="entry name" value="GAF"/>
    <property type="match status" value="1"/>
</dbReference>
<dbReference type="InterPro" id="IPR050706">
    <property type="entry name" value="Cyclic-di-GMP_PDE-like"/>
</dbReference>
<dbReference type="SUPFAM" id="SSF55073">
    <property type="entry name" value="Nucleotide cyclase"/>
    <property type="match status" value="1"/>
</dbReference>
<dbReference type="SMART" id="SM00267">
    <property type="entry name" value="GGDEF"/>
    <property type="match status" value="1"/>
</dbReference>
<dbReference type="InterPro" id="IPR043128">
    <property type="entry name" value="Rev_trsase/Diguanyl_cyclase"/>
</dbReference>
<dbReference type="SMART" id="SM00065">
    <property type="entry name" value="GAF"/>
    <property type="match status" value="1"/>
</dbReference>
<dbReference type="InterPro" id="IPR029016">
    <property type="entry name" value="GAF-like_dom_sf"/>
</dbReference>
<dbReference type="STRING" id="938405.SAMN02927895_01296"/>
<dbReference type="Gene3D" id="3.30.450.40">
    <property type="match status" value="1"/>
</dbReference>
<dbReference type="PROSITE" id="PS50883">
    <property type="entry name" value="EAL"/>
    <property type="match status" value="1"/>
</dbReference>
<dbReference type="InterPro" id="IPR001633">
    <property type="entry name" value="EAL_dom"/>
</dbReference>
<dbReference type="RefSeq" id="WP_090664919.1">
    <property type="nucleotide sequence ID" value="NZ_FMZX01000025.1"/>
</dbReference>
<proteinExistence type="predicted"/>
<dbReference type="SUPFAM" id="SSF141868">
    <property type="entry name" value="EAL domain-like"/>
    <property type="match status" value="1"/>
</dbReference>
<dbReference type="InterPro" id="IPR003018">
    <property type="entry name" value="GAF"/>
</dbReference>
<dbReference type="SUPFAM" id="SSF55781">
    <property type="entry name" value="GAF domain-like"/>
    <property type="match status" value="1"/>
</dbReference>
<feature type="domain" description="EAL" evidence="1">
    <location>
        <begin position="326"/>
        <end position="580"/>
    </location>
</feature>
<gene>
    <name evidence="2" type="ORF">SAMN04487779_102545</name>
</gene>
<dbReference type="AlphaFoldDB" id="A0A1G7BIP9"/>
<organism evidence="2 3">
    <name type="scientific">Belnapia rosea</name>
    <dbReference type="NCBI Taxonomy" id="938405"/>
    <lineage>
        <taxon>Bacteria</taxon>
        <taxon>Pseudomonadati</taxon>
        <taxon>Pseudomonadota</taxon>
        <taxon>Alphaproteobacteria</taxon>
        <taxon>Acetobacterales</taxon>
        <taxon>Roseomonadaceae</taxon>
        <taxon>Belnapia</taxon>
    </lineage>
</organism>
<evidence type="ECO:0000313" key="3">
    <source>
        <dbReference type="Proteomes" id="UP000198925"/>
    </source>
</evidence>
<dbReference type="Pfam" id="PF00563">
    <property type="entry name" value="EAL"/>
    <property type="match status" value="1"/>
</dbReference>
<dbReference type="EMBL" id="FMZX01000025">
    <property type="protein sequence ID" value="SDE26853.1"/>
    <property type="molecule type" value="Genomic_DNA"/>
</dbReference>
<evidence type="ECO:0000313" key="2">
    <source>
        <dbReference type="EMBL" id="SDE26853.1"/>
    </source>
</evidence>
<dbReference type="InterPro" id="IPR035919">
    <property type="entry name" value="EAL_sf"/>
</dbReference>
<name>A0A1G7BIP9_9PROT</name>
<dbReference type="InterPro" id="IPR000160">
    <property type="entry name" value="GGDEF_dom"/>
</dbReference>
<keyword evidence="3" id="KW-1185">Reference proteome</keyword>
<dbReference type="Gene3D" id="3.30.70.270">
    <property type="match status" value="1"/>
</dbReference>
<dbReference type="Gene3D" id="3.20.20.450">
    <property type="entry name" value="EAL domain"/>
    <property type="match status" value="1"/>
</dbReference>
<dbReference type="CDD" id="cd01948">
    <property type="entry name" value="EAL"/>
    <property type="match status" value="1"/>
</dbReference>
<dbReference type="PANTHER" id="PTHR33121">
    <property type="entry name" value="CYCLIC DI-GMP PHOSPHODIESTERASE PDEF"/>
    <property type="match status" value="1"/>
</dbReference>
<protein>
    <submittedName>
        <fullName evidence="2">EAL domain, c-di-GMP-specific phosphodiesterase class I (Or its enzymatically inactive variant)</fullName>
    </submittedName>
</protein>
<dbReference type="Pfam" id="PF00990">
    <property type="entry name" value="GGDEF"/>
    <property type="match status" value="1"/>
</dbReference>
<dbReference type="InterPro" id="IPR029787">
    <property type="entry name" value="Nucleotide_cyclase"/>
</dbReference>
<dbReference type="PANTHER" id="PTHR33121:SF19">
    <property type="entry name" value="CYCLIC DI-GMP PHOSPHODIESTERASE PA2567"/>
    <property type="match status" value="1"/>
</dbReference>
<dbReference type="SMART" id="SM00052">
    <property type="entry name" value="EAL"/>
    <property type="match status" value="1"/>
</dbReference>
<reference evidence="2 3" key="1">
    <citation type="submission" date="2016-10" db="EMBL/GenBank/DDBJ databases">
        <authorList>
            <person name="de Groot N.N."/>
        </authorList>
    </citation>
    <scope>NUCLEOTIDE SEQUENCE [LARGE SCALE GENOMIC DNA]</scope>
    <source>
        <strain evidence="2 3">CPCC 100156</strain>
    </source>
</reference>
<evidence type="ECO:0000259" key="1">
    <source>
        <dbReference type="PROSITE" id="PS50883"/>
    </source>
</evidence>
<dbReference type="Proteomes" id="UP000198925">
    <property type="component" value="Unassembled WGS sequence"/>
</dbReference>
<accession>A0A1G7BIP9</accession>
<sequence>MSTEAARLDALRQLDLLDTPPSEAFDRITRMAAQLFRLPIAAVSLTDFDRQWFKSRVGVEHRSIPRERAPCAEVAETTDPLLIPDLLAHPCYQESLLARSGIRFYAGAPLVTRDGYALGAMCVLGTEPREATATEMSMLADLAAMVMSQIELQHAFGRIDPMSSLPNRLQFIEDLEDMARDLTAPERRLAVLVDLAGSEQINQAVRVLGPDFIDEQVRHVARQLRQVVGPQRRAYHVAATQFAFLARSGAEEEAYADRLAETLERLRGGDARFLAGATAGVAPFMLGETEPQDVLRIAYSAAQDARQVERRVGLFSSAQDAAHRRRFTLLDAFAKALERPEQLRLVFQPRVDLASGRCTGAEALLRWRHPTLGDVSPGEFMPLVEQTAMARPATAWVLEQAMTQLAAWRRAGLDLRLSVNISATNLTEPDFAERVREGLARHGLEADWLELELTESAVMADAGQALAVLESLAGMGLRLAIDDFGTGYSSLSYLQRLPVHVVKIDRSFVQGLTEDGRRRSLVSAMIALLQDLGHRVVAEGVETDAVLDLLVGDGCDEAQGYLIGRPMAAKDLDAWLRARQEAVPAL</sequence>
<dbReference type="GO" id="GO:0071111">
    <property type="term" value="F:cyclic-guanylate-specific phosphodiesterase activity"/>
    <property type="evidence" value="ECO:0007669"/>
    <property type="project" value="InterPro"/>
</dbReference>